<name>A0A5C6WW78_9DELT</name>
<keyword evidence="5 12" id="KW-0812">Transmembrane</keyword>
<dbReference type="PANTHER" id="PTHR39188:SF3">
    <property type="entry name" value="STAGE IV SPORULATION PROTEIN FB"/>
    <property type="match status" value="1"/>
</dbReference>
<evidence type="ECO:0000256" key="10">
    <source>
        <dbReference type="ARBA" id="ARBA00023049"/>
    </source>
</evidence>
<keyword evidence="10" id="KW-0482">Metalloprotease</keyword>
<dbReference type="AlphaFoldDB" id="A0A5C6WW78"/>
<evidence type="ECO:0000256" key="11">
    <source>
        <dbReference type="ARBA" id="ARBA00023136"/>
    </source>
</evidence>
<dbReference type="GO" id="GO:0016020">
    <property type="term" value="C:membrane"/>
    <property type="evidence" value="ECO:0007669"/>
    <property type="project" value="UniProtKB-SubCell"/>
</dbReference>
<evidence type="ECO:0000256" key="1">
    <source>
        <dbReference type="ARBA" id="ARBA00001947"/>
    </source>
</evidence>
<keyword evidence="15" id="KW-1185">Reference proteome</keyword>
<feature type="transmembrane region" description="Helical" evidence="12">
    <location>
        <begin position="141"/>
        <end position="161"/>
    </location>
</feature>
<dbReference type="Proteomes" id="UP000321412">
    <property type="component" value="Unassembled WGS sequence"/>
</dbReference>
<dbReference type="EMBL" id="VOSM01000021">
    <property type="protein sequence ID" value="TXD33520.1"/>
    <property type="molecule type" value="Genomic_DNA"/>
</dbReference>
<feature type="transmembrane region" description="Helical" evidence="12">
    <location>
        <begin position="102"/>
        <end position="129"/>
    </location>
</feature>
<comment type="caution">
    <text evidence="14">The sequence shown here is derived from an EMBL/GenBank/DDBJ whole genome shotgun (WGS) entry which is preliminary data.</text>
</comment>
<evidence type="ECO:0000256" key="2">
    <source>
        <dbReference type="ARBA" id="ARBA00004141"/>
    </source>
</evidence>
<reference evidence="14 15" key="1">
    <citation type="submission" date="2019-08" db="EMBL/GenBank/DDBJ databases">
        <title>Bradymonadales sp. TMQ4.</title>
        <authorList>
            <person name="Liang Q."/>
        </authorList>
    </citation>
    <scope>NUCLEOTIDE SEQUENCE [LARGE SCALE GENOMIC DNA]</scope>
    <source>
        <strain evidence="14 15">TMQ4</strain>
    </source>
</reference>
<evidence type="ECO:0000256" key="7">
    <source>
        <dbReference type="ARBA" id="ARBA00022801"/>
    </source>
</evidence>
<evidence type="ECO:0000256" key="8">
    <source>
        <dbReference type="ARBA" id="ARBA00022833"/>
    </source>
</evidence>
<feature type="transmembrane region" description="Helical" evidence="12">
    <location>
        <begin position="21"/>
        <end position="39"/>
    </location>
</feature>
<dbReference type="Pfam" id="PF02163">
    <property type="entry name" value="Peptidase_M50"/>
    <property type="match status" value="2"/>
</dbReference>
<evidence type="ECO:0000313" key="15">
    <source>
        <dbReference type="Proteomes" id="UP000321412"/>
    </source>
</evidence>
<keyword evidence="11 12" id="KW-0472">Membrane</keyword>
<organism evidence="14 15">
    <name type="scientific">Lujinxingia vulgaris</name>
    <dbReference type="NCBI Taxonomy" id="2600176"/>
    <lineage>
        <taxon>Bacteria</taxon>
        <taxon>Deltaproteobacteria</taxon>
        <taxon>Bradymonadales</taxon>
        <taxon>Lujinxingiaceae</taxon>
        <taxon>Lujinxingia</taxon>
    </lineage>
</organism>
<comment type="subcellular location">
    <subcellularLocation>
        <location evidence="2">Membrane</location>
        <topology evidence="2">Multi-pass membrane protein</topology>
    </subcellularLocation>
</comment>
<keyword evidence="6" id="KW-0479">Metal-binding</keyword>
<dbReference type="RefSeq" id="WP_146983443.1">
    <property type="nucleotide sequence ID" value="NZ_VOSM01000021.1"/>
</dbReference>
<keyword evidence="8" id="KW-0862">Zinc</keyword>
<feature type="transmembrane region" description="Helical" evidence="12">
    <location>
        <begin position="209"/>
        <end position="226"/>
    </location>
</feature>
<evidence type="ECO:0000313" key="14">
    <source>
        <dbReference type="EMBL" id="TXD33520.1"/>
    </source>
</evidence>
<dbReference type="GO" id="GO:0006508">
    <property type="term" value="P:proteolysis"/>
    <property type="evidence" value="ECO:0007669"/>
    <property type="project" value="UniProtKB-KW"/>
</dbReference>
<evidence type="ECO:0000256" key="9">
    <source>
        <dbReference type="ARBA" id="ARBA00022989"/>
    </source>
</evidence>
<comment type="similarity">
    <text evidence="3">Belongs to the peptidase M50B family.</text>
</comment>
<dbReference type="GO" id="GO:0008237">
    <property type="term" value="F:metallopeptidase activity"/>
    <property type="evidence" value="ECO:0007669"/>
    <property type="project" value="UniProtKB-KW"/>
</dbReference>
<evidence type="ECO:0000259" key="13">
    <source>
        <dbReference type="Pfam" id="PF02163"/>
    </source>
</evidence>
<accession>A0A5C6WW78</accession>
<keyword evidence="9 12" id="KW-1133">Transmembrane helix</keyword>
<dbReference type="GO" id="GO:0046872">
    <property type="term" value="F:metal ion binding"/>
    <property type="evidence" value="ECO:0007669"/>
    <property type="project" value="UniProtKB-KW"/>
</dbReference>
<proteinExistence type="inferred from homology"/>
<keyword evidence="7" id="KW-0378">Hydrolase</keyword>
<feature type="transmembrane region" description="Helical" evidence="12">
    <location>
        <begin position="182"/>
        <end position="203"/>
    </location>
</feature>
<dbReference type="PANTHER" id="PTHR39188">
    <property type="entry name" value="MEMBRANE-ASSOCIATED ZINC METALLOPROTEASE M50B"/>
    <property type="match status" value="1"/>
</dbReference>
<protein>
    <recommendedName>
        <fullName evidence="13">Peptidase M50 domain-containing protein</fullName>
    </recommendedName>
</protein>
<feature type="domain" description="Peptidase M50" evidence="13">
    <location>
        <begin position="54"/>
        <end position="126"/>
    </location>
</feature>
<evidence type="ECO:0000256" key="3">
    <source>
        <dbReference type="ARBA" id="ARBA00007931"/>
    </source>
</evidence>
<keyword evidence="4" id="KW-0645">Protease</keyword>
<sequence>MRIRQSQGPSWKLATFAGHTIFIEVWFLALVAFFVFSGLKSAEQLPYQLMWAPILFFGVLLHELGHAAAFKKSGFGTSTIVLQGMGGVAINHRANPNPNQGIFIALAGPAATLLIALVSFGGLMALNALAPADSWPLLRHLLRLSAIVNTFWLVFNLLPIFPMDGGQALFHFLRRSRPQRQALATTAKVAIGALIITGAIALYALQGGILIFLILGYFAYTNWQLLEQTRSA</sequence>
<evidence type="ECO:0000256" key="5">
    <source>
        <dbReference type="ARBA" id="ARBA00022692"/>
    </source>
</evidence>
<evidence type="ECO:0000256" key="4">
    <source>
        <dbReference type="ARBA" id="ARBA00022670"/>
    </source>
</evidence>
<feature type="transmembrane region" description="Helical" evidence="12">
    <location>
        <begin position="45"/>
        <end position="64"/>
    </location>
</feature>
<comment type="cofactor">
    <cofactor evidence="1">
        <name>Zn(2+)</name>
        <dbReference type="ChEBI" id="CHEBI:29105"/>
    </cofactor>
</comment>
<gene>
    <name evidence="14" type="ORF">FRC98_20455</name>
</gene>
<feature type="domain" description="Peptidase M50" evidence="13">
    <location>
        <begin position="138"/>
        <end position="187"/>
    </location>
</feature>
<dbReference type="InterPro" id="IPR008915">
    <property type="entry name" value="Peptidase_M50"/>
</dbReference>
<evidence type="ECO:0000256" key="12">
    <source>
        <dbReference type="SAM" id="Phobius"/>
    </source>
</evidence>
<evidence type="ECO:0000256" key="6">
    <source>
        <dbReference type="ARBA" id="ARBA00022723"/>
    </source>
</evidence>
<dbReference type="OrthoDB" id="166377at2"/>